<organism evidence="1 2">
    <name type="scientific">Pantoea alhagi</name>
    <dbReference type="NCBI Taxonomy" id="1891675"/>
    <lineage>
        <taxon>Bacteria</taxon>
        <taxon>Pseudomonadati</taxon>
        <taxon>Pseudomonadota</taxon>
        <taxon>Gammaproteobacteria</taxon>
        <taxon>Enterobacterales</taxon>
        <taxon>Erwiniaceae</taxon>
        <taxon>Pantoea</taxon>
    </lineage>
</organism>
<dbReference type="KEGG" id="palh:B1H58_19530"/>
<dbReference type="SUPFAM" id="SSF75304">
    <property type="entry name" value="Amidase signature (AS) enzymes"/>
    <property type="match status" value="1"/>
</dbReference>
<name>A0A1W6BAA8_9GAMM</name>
<gene>
    <name evidence="1" type="ORF">B1H58_19530</name>
</gene>
<sequence>MMLSLLCINPHIHSPERPAKLIKTLSEINLSRKITLRLSRCVVQISEQSAEKLRDGYTEYFSLYDELITRALPIPANKYGVGRFVIDEQEIDAPYLQSATVPLNVTGLPDIALPLDKVAKDCRLTFR</sequence>
<dbReference type="InterPro" id="IPR036928">
    <property type="entry name" value="AS_sf"/>
</dbReference>
<keyword evidence="2" id="KW-1185">Reference proteome</keyword>
<dbReference type="EMBL" id="CP019706">
    <property type="protein sequence ID" value="ARJ44018.1"/>
    <property type="molecule type" value="Genomic_DNA"/>
</dbReference>
<dbReference type="Gene3D" id="3.90.1300.10">
    <property type="entry name" value="Amidase signature (AS) domain"/>
    <property type="match status" value="1"/>
</dbReference>
<accession>A0A1W6BAA8</accession>
<reference evidence="1 2" key="1">
    <citation type="submission" date="2017-02" db="EMBL/GenBank/DDBJ databases">
        <title>Complete genome sequence of the drought resistance-promoting endophyte Pantoea alhagi LTYR-11Z.</title>
        <authorList>
            <person name="Zhang L."/>
        </authorList>
    </citation>
    <scope>NUCLEOTIDE SEQUENCE [LARGE SCALE GENOMIC DNA]</scope>
    <source>
        <strain evidence="1 2">LTYR-11Z</strain>
    </source>
</reference>
<evidence type="ECO:0000313" key="2">
    <source>
        <dbReference type="Proteomes" id="UP000192900"/>
    </source>
</evidence>
<dbReference type="Proteomes" id="UP000192900">
    <property type="component" value="Chromosome"/>
</dbReference>
<protein>
    <submittedName>
        <fullName evidence="1">Uncharacterized protein</fullName>
    </submittedName>
</protein>
<dbReference type="AlphaFoldDB" id="A0A1W6BAA8"/>
<dbReference type="STRING" id="1891675.B1H58_19530"/>
<proteinExistence type="predicted"/>
<evidence type="ECO:0000313" key="1">
    <source>
        <dbReference type="EMBL" id="ARJ44018.1"/>
    </source>
</evidence>